<dbReference type="AlphaFoldDB" id="A0A1R4HJ08"/>
<reference evidence="2" key="1">
    <citation type="submission" date="2017-02" db="EMBL/GenBank/DDBJ databases">
        <authorList>
            <person name="Daims H."/>
        </authorList>
    </citation>
    <scope>NUCLEOTIDE SEQUENCE [LARGE SCALE GENOMIC DNA]</scope>
</reference>
<proteinExistence type="predicted"/>
<evidence type="ECO:0000313" key="2">
    <source>
        <dbReference type="Proteomes" id="UP000195667"/>
    </source>
</evidence>
<dbReference type="EMBL" id="FUKI01000166">
    <property type="protein sequence ID" value="SJM96215.1"/>
    <property type="molecule type" value="Genomic_DNA"/>
</dbReference>
<gene>
    <name evidence="1" type="ORF">CRENPOLYSF1_860014</name>
</gene>
<keyword evidence="2" id="KW-1185">Reference proteome</keyword>
<evidence type="ECO:0000313" key="1">
    <source>
        <dbReference type="EMBL" id="SJM96215.1"/>
    </source>
</evidence>
<organism evidence="1 2">
    <name type="scientific">Crenothrix polyspora</name>
    <dbReference type="NCBI Taxonomy" id="360316"/>
    <lineage>
        <taxon>Bacteria</taxon>
        <taxon>Pseudomonadati</taxon>
        <taxon>Pseudomonadota</taxon>
        <taxon>Gammaproteobacteria</taxon>
        <taxon>Methylococcales</taxon>
        <taxon>Crenotrichaceae</taxon>
        <taxon>Crenothrix</taxon>
    </lineage>
</organism>
<name>A0A1R4HJ08_9GAMM</name>
<dbReference type="Proteomes" id="UP000195667">
    <property type="component" value="Unassembled WGS sequence"/>
</dbReference>
<dbReference type="RefSeq" id="WP_087145113.1">
    <property type="nucleotide sequence ID" value="NZ_FUKI01000166.1"/>
</dbReference>
<sequence length="70" mass="7824">MKLIKCTFFGLVVAGSGGQQYFHDPIWRTAYAAADKAADLLRMSGRRFGVSYWQYNVALSVVLFCKNLTA</sequence>
<protein>
    <submittedName>
        <fullName evidence="1">Uncharacterized protein</fullName>
    </submittedName>
</protein>
<accession>A0A1R4HJ08</accession>